<keyword evidence="6" id="KW-1185">Reference proteome</keyword>
<keyword evidence="4" id="KW-0472">Membrane</keyword>
<reference evidence="6" key="1">
    <citation type="submission" date="2018-05" db="EMBL/GenBank/DDBJ databases">
        <title>Genome Sequencing of selected type strains of the family Eggerthellaceae.</title>
        <authorList>
            <person name="Danylec N."/>
            <person name="Stoll D.A."/>
            <person name="Doetsch A."/>
            <person name="Huch M."/>
        </authorList>
    </citation>
    <scope>NUCLEOTIDE SEQUENCE [LARGE SCALE GENOMIC DNA]</scope>
    <source>
        <strain evidence="6">DSM 24851</strain>
    </source>
</reference>
<sequence length="455" mass="49514">MIDNQYIASARAAYQARDFQTALSLFGQCVSDPTIPKGPGDVGYLYHQLGNCYLQLQQFDEAINAYTQATADAAYDACGAVNCNLAKAYAFLHDYEDAVEHFEIAVSDAKYDAPYKAYLGMGNALLKLGKNAEAGVAFREAALDQRNPDPTKALLNLGVCFMALNRPADAVQSYESALQFDMDPATRNKMYANLGQAYVACNQMQKAMSAFEAALADKTYFLSESASVDYSLAAKAVATGTAAMQPLAGQTQAIEPQSDMSGLDVAADGAPLMAQDPYYTDPQYFPAEAYGYDVQDGYASGDDRFFNASEEELERYSKSIAKKDRKRRNVGLKILVFLFALLLIAAAGCVFLYTQGYGYPTQESVVRGLFSDTSNAQEYFTSNMSADAVNSEMRGVVQDSDITVDSVEKSMSNSTVYVTAQAAEGGDVSYQVDMVRDLIGWKVSNIEMTFASQQQ</sequence>
<dbReference type="Gene3D" id="1.25.40.10">
    <property type="entry name" value="Tetratricopeptide repeat domain"/>
    <property type="match status" value="2"/>
</dbReference>
<dbReference type="Proteomes" id="UP000269591">
    <property type="component" value="Unassembled WGS sequence"/>
</dbReference>
<feature type="repeat" description="TPR" evidence="3">
    <location>
        <begin position="188"/>
        <end position="221"/>
    </location>
</feature>
<dbReference type="OrthoDB" id="3176473at2"/>
<dbReference type="PANTHER" id="PTHR12558">
    <property type="entry name" value="CELL DIVISION CYCLE 16,23,27"/>
    <property type="match status" value="1"/>
</dbReference>
<evidence type="ECO:0000256" key="2">
    <source>
        <dbReference type="ARBA" id="ARBA00022803"/>
    </source>
</evidence>
<feature type="transmembrane region" description="Helical" evidence="4">
    <location>
        <begin position="330"/>
        <end position="353"/>
    </location>
</feature>
<evidence type="ECO:0000313" key="5">
    <source>
        <dbReference type="EMBL" id="RNL39449.1"/>
    </source>
</evidence>
<dbReference type="InterPro" id="IPR011990">
    <property type="entry name" value="TPR-like_helical_dom_sf"/>
</dbReference>
<evidence type="ECO:0000313" key="6">
    <source>
        <dbReference type="Proteomes" id="UP000269591"/>
    </source>
</evidence>
<dbReference type="PROSITE" id="PS50005">
    <property type="entry name" value="TPR"/>
    <property type="match status" value="3"/>
</dbReference>
<evidence type="ECO:0000256" key="4">
    <source>
        <dbReference type="SAM" id="Phobius"/>
    </source>
</evidence>
<gene>
    <name evidence="5" type="ORF">DMP06_07445</name>
</gene>
<keyword evidence="4" id="KW-0812">Transmembrane</keyword>
<name>A0A3N0AY14_9ACTN</name>
<dbReference type="PANTHER" id="PTHR12558:SF13">
    <property type="entry name" value="CELL DIVISION CYCLE PROTEIN 27 HOMOLOG"/>
    <property type="match status" value="1"/>
</dbReference>
<dbReference type="AlphaFoldDB" id="A0A3N0AY14"/>
<keyword evidence="2 3" id="KW-0802">TPR repeat</keyword>
<dbReference type="Pfam" id="PF13181">
    <property type="entry name" value="TPR_8"/>
    <property type="match status" value="1"/>
</dbReference>
<evidence type="ECO:0000256" key="3">
    <source>
        <dbReference type="PROSITE-ProRule" id="PRU00339"/>
    </source>
</evidence>
<keyword evidence="4" id="KW-1133">Transmembrane helix</keyword>
<feature type="repeat" description="TPR" evidence="3">
    <location>
        <begin position="43"/>
        <end position="76"/>
    </location>
</feature>
<organism evidence="5 6">
    <name type="scientific">Slackia equolifaciens</name>
    <dbReference type="NCBI Taxonomy" id="498718"/>
    <lineage>
        <taxon>Bacteria</taxon>
        <taxon>Bacillati</taxon>
        <taxon>Actinomycetota</taxon>
        <taxon>Coriobacteriia</taxon>
        <taxon>Eggerthellales</taxon>
        <taxon>Eggerthellaceae</taxon>
        <taxon>Slackia</taxon>
    </lineage>
</organism>
<dbReference type="Pfam" id="PF13432">
    <property type="entry name" value="TPR_16"/>
    <property type="match status" value="1"/>
</dbReference>
<protein>
    <submittedName>
        <fullName evidence="5">Uncharacterized protein</fullName>
    </submittedName>
</protein>
<dbReference type="Pfam" id="PF07719">
    <property type="entry name" value="TPR_2"/>
    <property type="match status" value="1"/>
</dbReference>
<feature type="repeat" description="TPR" evidence="3">
    <location>
        <begin position="151"/>
        <end position="184"/>
    </location>
</feature>
<keyword evidence="1" id="KW-0677">Repeat</keyword>
<dbReference type="InterPro" id="IPR019734">
    <property type="entry name" value="TPR_rpt"/>
</dbReference>
<evidence type="ECO:0000256" key="1">
    <source>
        <dbReference type="ARBA" id="ARBA00022737"/>
    </source>
</evidence>
<comment type="caution">
    <text evidence="5">The sequence shown here is derived from an EMBL/GenBank/DDBJ whole genome shotgun (WGS) entry which is preliminary data.</text>
</comment>
<dbReference type="SUPFAM" id="SSF48452">
    <property type="entry name" value="TPR-like"/>
    <property type="match status" value="1"/>
</dbReference>
<dbReference type="InterPro" id="IPR013105">
    <property type="entry name" value="TPR_2"/>
</dbReference>
<dbReference type="EMBL" id="QIBX01000012">
    <property type="protein sequence ID" value="RNL39449.1"/>
    <property type="molecule type" value="Genomic_DNA"/>
</dbReference>
<proteinExistence type="predicted"/>
<accession>A0A3N0AY14</accession>
<dbReference type="SMART" id="SM00028">
    <property type="entry name" value="TPR"/>
    <property type="match status" value="5"/>
</dbReference>